<comment type="caution">
    <text evidence="1">The sequence shown here is derived from an EMBL/GenBank/DDBJ whole genome shotgun (WGS) entry which is preliminary data.</text>
</comment>
<keyword evidence="2" id="KW-1185">Reference proteome</keyword>
<protein>
    <submittedName>
        <fullName evidence="1">Uncharacterized protein</fullName>
    </submittedName>
</protein>
<gene>
    <name evidence="1" type="ORF">M9458_011488</name>
</gene>
<sequence length="52" mass="6015">LDFSCNKITEIPISYRKLKQLQHIVLDNNPMQSPPAQVCLLICYCLSLHVWS</sequence>
<dbReference type="EMBL" id="JAMKFB020000005">
    <property type="protein sequence ID" value="KAL0193192.1"/>
    <property type="molecule type" value="Genomic_DNA"/>
</dbReference>
<evidence type="ECO:0000313" key="1">
    <source>
        <dbReference type="EMBL" id="KAL0193192.1"/>
    </source>
</evidence>
<accession>A0ABD0R3U6</accession>
<dbReference type="SUPFAM" id="SSF52075">
    <property type="entry name" value="Outer arm dynein light chain 1"/>
    <property type="match status" value="1"/>
</dbReference>
<evidence type="ECO:0000313" key="2">
    <source>
        <dbReference type="Proteomes" id="UP001529510"/>
    </source>
</evidence>
<organism evidence="1 2">
    <name type="scientific">Cirrhinus mrigala</name>
    <name type="common">Mrigala</name>
    <dbReference type="NCBI Taxonomy" id="683832"/>
    <lineage>
        <taxon>Eukaryota</taxon>
        <taxon>Metazoa</taxon>
        <taxon>Chordata</taxon>
        <taxon>Craniata</taxon>
        <taxon>Vertebrata</taxon>
        <taxon>Euteleostomi</taxon>
        <taxon>Actinopterygii</taxon>
        <taxon>Neopterygii</taxon>
        <taxon>Teleostei</taxon>
        <taxon>Ostariophysi</taxon>
        <taxon>Cypriniformes</taxon>
        <taxon>Cyprinidae</taxon>
        <taxon>Labeoninae</taxon>
        <taxon>Labeonini</taxon>
        <taxon>Cirrhinus</taxon>
    </lineage>
</organism>
<dbReference type="InterPro" id="IPR032675">
    <property type="entry name" value="LRR_dom_sf"/>
</dbReference>
<reference evidence="1 2" key="1">
    <citation type="submission" date="2024-05" db="EMBL/GenBank/DDBJ databases">
        <title>Genome sequencing and assembly of Indian major carp, Cirrhinus mrigala (Hamilton, 1822).</title>
        <authorList>
            <person name="Mohindra V."/>
            <person name="Chowdhury L.M."/>
            <person name="Lal K."/>
            <person name="Jena J.K."/>
        </authorList>
    </citation>
    <scope>NUCLEOTIDE SEQUENCE [LARGE SCALE GENOMIC DNA]</scope>
    <source>
        <strain evidence="1">CM1030</strain>
        <tissue evidence="1">Blood</tissue>
    </source>
</reference>
<dbReference type="Gene3D" id="3.80.10.10">
    <property type="entry name" value="Ribonuclease Inhibitor"/>
    <property type="match status" value="1"/>
</dbReference>
<feature type="non-terminal residue" evidence="1">
    <location>
        <position position="1"/>
    </location>
</feature>
<name>A0ABD0R3U6_CIRMR</name>
<dbReference type="AlphaFoldDB" id="A0ABD0R3U6"/>
<dbReference type="Proteomes" id="UP001529510">
    <property type="component" value="Unassembled WGS sequence"/>
</dbReference>
<proteinExistence type="predicted"/>